<feature type="coiled-coil region" evidence="1">
    <location>
        <begin position="39"/>
        <end position="77"/>
    </location>
</feature>
<keyword evidence="1" id="KW-0175">Coiled coil</keyword>
<dbReference type="RefSeq" id="WP_012895548.1">
    <property type="nucleotide sequence ID" value="NC_013595.1"/>
</dbReference>
<feature type="transmembrane region" description="Helical" evidence="2">
    <location>
        <begin position="6"/>
        <end position="29"/>
    </location>
</feature>
<evidence type="ECO:0000313" key="3">
    <source>
        <dbReference type="EMBL" id="ACZ91821.1"/>
    </source>
</evidence>
<keyword evidence="2" id="KW-0812">Transmembrane</keyword>
<gene>
    <name evidence="3" type="ordered locus">Sros_9202</name>
</gene>
<sequence>MIDIGSIVIPITVMLILAGAVTGCISFYFRFERHRTEVLAAELAKNRELAEQAVQQQEQVQARLAELTNRVAAVEQLLRSVE</sequence>
<organism evidence="3 4">
    <name type="scientific">Streptosporangium roseum (strain ATCC 12428 / DSM 43021 / JCM 3005 / KCTC 9067 / NCIMB 10171 / NRRL 2505 / NI 9100)</name>
    <dbReference type="NCBI Taxonomy" id="479432"/>
    <lineage>
        <taxon>Bacteria</taxon>
        <taxon>Bacillati</taxon>
        <taxon>Actinomycetota</taxon>
        <taxon>Actinomycetes</taxon>
        <taxon>Streptosporangiales</taxon>
        <taxon>Streptosporangiaceae</taxon>
        <taxon>Streptosporangium</taxon>
    </lineage>
</organism>
<evidence type="ECO:0000256" key="2">
    <source>
        <dbReference type="SAM" id="Phobius"/>
    </source>
</evidence>
<dbReference type="EMBL" id="CP001814">
    <property type="protein sequence ID" value="ACZ91821.1"/>
    <property type="molecule type" value="Genomic_DNA"/>
</dbReference>
<name>D2BCK1_STRRD</name>
<protein>
    <submittedName>
        <fullName evidence="3">Uncharacterized protein</fullName>
    </submittedName>
</protein>
<accession>D2BCK1</accession>
<reference evidence="3 4" key="1">
    <citation type="journal article" date="2010" name="Stand. Genomic Sci.">
        <title>Complete genome sequence of Streptosporangium roseum type strain (NI 9100).</title>
        <authorList>
            <person name="Nolan M."/>
            <person name="Sikorski J."/>
            <person name="Jando M."/>
            <person name="Lucas S."/>
            <person name="Lapidus A."/>
            <person name="Glavina Del Rio T."/>
            <person name="Chen F."/>
            <person name="Tice H."/>
            <person name="Pitluck S."/>
            <person name="Cheng J.F."/>
            <person name="Chertkov O."/>
            <person name="Sims D."/>
            <person name="Meincke L."/>
            <person name="Brettin T."/>
            <person name="Han C."/>
            <person name="Detter J.C."/>
            <person name="Bruce D."/>
            <person name="Goodwin L."/>
            <person name="Land M."/>
            <person name="Hauser L."/>
            <person name="Chang Y.J."/>
            <person name="Jeffries C.D."/>
            <person name="Ivanova N."/>
            <person name="Mavromatis K."/>
            <person name="Mikhailova N."/>
            <person name="Chen A."/>
            <person name="Palaniappan K."/>
            <person name="Chain P."/>
            <person name="Rohde M."/>
            <person name="Goker M."/>
            <person name="Bristow J."/>
            <person name="Eisen J.A."/>
            <person name="Markowitz V."/>
            <person name="Hugenholtz P."/>
            <person name="Kyrpides N.C."/>
            <person name="Klenk H.P."/>
        </authorList>
    </citation>
    <scope>NUCLEOTIDE SEQUENCE [LARGE SCALE GENOMIC DNA]</scope>
    <source>
        <strain evidence="4">ATCC 12428 / DSM 43021 / JCM 3005 / NI 9100</strain>
    </source>
</reference>
<dbReference type="HOGENOM" id="CLU_194662_0_0_11"/>
<dbReference type="STRING" id="479432.Sros_9202"/>
<dbReference type="AlphaFoldDB" id="D2BCK1"/>
<dbReference type="KEGG" id="sro:Sros_9202"/>
<keyword evidence="2" id="KW-1133">Transmembrane helix</keyword>
<proteinExistence type="predicted"/>
<keyword evidence="2" id="KW-0472">Membrane</keyword>
<dbReference type="Proteomes" id="UP000002029">
    <property type="component" value="Chromosome"/>
</dbReference>
<evidence type="ECO:0000313" key="4">
    <source>
        <dbReference type="Proteomes" id="UP000002029"/>
    </source>
</evidence>
<evidence type="ECO:0000256" key="1">
    <source>
        <dbReference type="SAM" id="Coils"/>
    </source>
</evidence>
<keyword evidence="4" id="KW-1185">Reference proteome</keyword>